<keyword evidence="7" id="KW-1185">Reference proteome</keyword>
<evidence type="ECO:0000256" key="4">
    <source>
        <dbReference type="PROSITE-ProRule" id="PRU00335"/>
    </source>
</evidence>
<dbReference type="Gene3D" id="1.10.10.60">
    <property type="entry name" value="Homeodomain-like"/>
    <property type="match status" value="1"/>
</dbReference>
<dbReference type="InterPro" id="IPR009057">
    <property type="entry name" value="Homeodomain-like_sf"/>
</dbReference>
<organism evidence="6 7">
    <name type="scientific">Blastococcus carthaginiensis</name>
    <dbReference type="NCBI Taxonomy" id="3050034"/>
    <lineage>
        <taxon>Bacteria</taxon>
        <taxon>Bacillati</taxon>
        <taxon>Actinomycetota</taxon>
        <taxon>Actinomycetes</taxon>
        <taxon>Geodermatophilales</taxon>
        <taxon>Geodermatophilaceae</taxon>
        <taxon>Blastococcus</taxon>
    </lineage>
</organism>
<dbReference type="InterPro" id="IPR001647">
    <property type="entry name" value="HTH_TetR"/>
</dbReference>
<feature type="DNA-binding region" description="H-T-H motif" evidence="4">
    <location>
        <begin position="36"/>
        <end position="55"/>
    </location>
</feature>
<sequence>MTDSPDWRRRRWEATHQRIFETAVGLFETEGFDQVSVSRLATAAGVSVPTFYAHYPSKEHVVMRLMAPAQVAALIAAQPAHLPLAVRIRRAAVESLTGIGAEVRDQLHARWQIIAGSSSLRHRAGEFDRITATMVAEACADGGRPRPADLVVASAYLAAYTTGLLTWADGDGEHTLEECIEAAFDALARA</sequence>
<dbReference type="EMBL" id="JASNFN010000035">
    <property type="protein sequence ID" value="MDP5185016.1"/>
    <property type="molecule type" value="Genomic_DNA"/>
</dbReference>
<dbReference type="Pfam" id="PF17754">
    <property type="entry name" value="TetR_C_14"/>
    <property type="match status" value="1"/>
</dbReference>
<dbReference type="InterPro" id="IPR050109">
    <property type="entry name" value="HTH-type_TetR-like_transc_reg"/>
</dbReference>
<dbReference type="PRINTS" id="PR00455">
    <property type="entry name" value="HTHTETR"/>
</dbReference>
<keyword evidence="1" id="KW-0805">Transcription regulation</keyword>
<accession>A0ABT9IHF5</accession>
<comment type="caution">
    <text evidence="6">The sequence shown here is derived from an EMBL/GenBank/DDBJ whole genome shotgun (WGS) entry which is preliminary data.</text>
</comment>
<gene>
    <name evidence="6" type="ORF">QOZ88_20470</name>
</gene>
<dbReference type="InterPro" id="IPR041347">
    <property type="entry name" value="MftR_C"/>
</dbReference>
<evidence type="ECO:0000313" key="7">
    <source>
        <dbReference type="Proteomes" id="UP001233673"/>
    </source>
</evidence>
<dbReference type="RefSeq" id="WP_306001551.1">
    <property type="nucleotide sequence ID" value="NZ_JASNFN010000035.1"/>
</dbReference>
<evidence type="ECO:0000256" key="2">
    <source>
        <dbReference type="ARBA" id="ARBA00023125"/>
    </source>
</evidence>
<evidence type="ECO:0000256" key="1">
    <source>
        <dbReference type="ARBA" id="ARBA00023015"/>
    </source>
</evidence>
<dbReference type="PROSITE" id="PS50977">
    <property type="entry name" value="HTH_TETR_2"/>
    <property type="match status" value="1"/>
</dbReference>
<protein>
    <submittedName>
        <fullName evidence="6">TetR/AcrR family transcriptional regulator</fullName>
    </submittedName>
</protein>
<evidence type="ECO:0000256" key="3">
    <source>
        <dbReference type="ARBA" id="ARBA00023163"/>
    </source>
</evidence>
<dbReference type="SUPFAM" id="SSF46689">
    <property type="entry name" value="Homeodomain-like"/>
    <property type="match status" value="1"/>
</dbReference>
<keyword evidence="2 4" id="KW-0238">DNA-binding</keyword>
<feature type="domain" description="HTH tetR-type" evidence="5">
    <location>
        <begin position="13"/>
        <end position="73"/>
    </location>
</feature>
<proteinExistence type="predicted"/>
<dbReference type="Gene3D" id="1.10.357.10">
    <property type="entry name" value="Tetracycline Repressor, domain 2"/>
    <property type="match status" value="1"/>
</dbReference>
<dbReference type="PANTHER" id="PTHR30055">
    <property type="entry name" value="HTH-TYPE TRANSCRIPTIONAL REGULATOR RUTR"/>
    <property type="match status" value="1"/>
</dbReference>
<reference evidence="7" key="1">
    <citation type="submission" date="2023-05" db="EMBL/GenBank/DDBJ databases">
        <title>Draft genome of Pseudofrankia sp. BMG5.37.</title>
        <authorList>
            <person name="Gtari M."/>
            <person name="Ghodhbane F."/>
            <person name="Sbissi I."/>
        </authorList>
    </citation>
    <scope>NUCLEOTIDE SEQUENCE [LARGE SCALE GENOMIC DNA]</scope>
    <source>
        <strain evidence="7">BMG 814</strain>
    </source>
</reference>
<name>A0ABT9IHF5_9ACTN</name>
<dbReference type="Proteomes" id="UP001233673">
    <property type="component" value="Unassembled WGS sequence"/>
</dbReference>
<dbReference type="Pfam" id="PF00440">
    <property type="entry name" value="TetR_N"/>
    <property type="match status" value="1"/>
</dbReference>
<evidence type="ECO:0000313" key="6">
    <source>
        <dbReference type="EMBL" id="MDP5185016.1"/>
    </source>
</evidence>
<keyword evidence="3" id="KW-0804">Transcription</keyword>
<evidence type="ECO:0000259" key="5">
    <source>
        <dbReference type="PROSITE" id="PS50977"/>
    </source>
</evidence>
<dbReference type="PANTHER" id="PTHR30055:SF238">
    <property type="entry name" value="MYCOFACTOCIN BIOSYNTHESIS TRANSCRIPTIONAL REGULATOR MFTR-RELATED"/>
    <property type="match status" value="1"/>
</dbReference>